<dbReference type="EMBL" id="BMTX01000031">
    <property type="protein sequence ID" value="GGS73763.1"/>
    <property type="molecule type" value="Genomic_DNA"/>
</dbReference>
<feature type="domain" description="P-type ATPase A" evidence="10">
    <location>
        <begin position="125"/>
        <end position="175"/>
    </location>
</feature>
<keyword evidence="9" id="KW-1133">Transmembrane helix</keyword>
<evidence type="ECO:0000256" key="8">
    <source>
        <dbReference type="SAM" id="MobiDB-lite"/>
    </source>
</evidence>
<evidence type="ECO:0000256" key="9">
    <source>
        <dbReference type="SAM" id="Phobius"/>
    </source>
</evidence>
<dbReference type="Gene3D" id="2.70.150.10">
    <property type="entry name" value="Calcium-transporting ATPase, cytoplasmic transduction domain A"/>
    <property type="match status" value="1"/>
</dbReference>
<evidence type="ECO:0000256" key="3">
    <source>
        <dbReference type="ARBA" id="ARBA00022723"/>
    </source>
</evidence>
<proteinExistence type="inferred from homology"/>
<evidence type="ECO:0000256" key="4">
    <source>
        <dbReference type="ARBA" id="ARBA00022741"/>
    </source>
</evidence>
<feature type="transmembrane region" description="Helical" evidence="9">
    <location>
        <begin position="32"/>
        <end position="54"/>
    </location>
</feature>
<dbReference type="SUPFAM" id="SSF81653">
    <property type="entry name" value="Calcium ATPase, transduction domain A"/>
    <property type="match status" value="1"/>
</dbReference>
<keyword evidence="3" id="KW-0479">Metal-binding</keyword>
<name>A0ABQ2TLJ4_STREZ</name>
<evidence type="ECO:0000313" key="11">
    <source>
        <dbReference type="EMBL" id="GGS73763.1"/>
    </source>
</evidence>
<evidence type="ECO:0000256" key="6">
    <source>
        <dbReference type="ARBA" id="ARBA00022842"/>
    </source>
</evidence>
<feature type="region of interest" description="Disordered" evidence="8">
    <location>
        <begin position="1"/>
        <end position="24"/>
    </location>
</feature>
<comment type="caution">
    <text evidence="11">The sequence shown here is derived from an EMBL/GenBank/DDBJ whole genome shotgun (WGS) entry which is preliminary data.</text>
</comment>
<keyword evidence="6" id="KW-0460">Magnesium</keyword>
<keyword evidence="12" id="KW-1185">Reference proteome</keyword>
<dbReference type="PANTHER" id="PTHR43079:SF1">
    <property type="entry name" value="CADMIUM_ZINC-TRANSPORTING ATPASE HMA1, CHLOROPLASTIC-RELATED"/>
    <property type="match status" value="1"/>
</dbReference>
<evidence type="ECO:0000313" key="12">
    <source>
        <dbReference type="Proteomes" id="UP000597853"/>
    </source>
</evidence>
<dbReference type="Proteomes" id="UP000597853">
    <property type="component" value="Unassembled WGS sequence"/>
</dbReference>
<dbReference type="InterPro" id="IPR051949">
    <property type="entry name" value="Cation_Transport_ATPase"/>
</dbReference>
<dbReference type="InterPro" id="IPR008250">
    <property type="entry name" value="ATPase_P-typ_transduc_dom_A_sf"/>
</dbReference>
<evidence type="ECO:0000256" key="1">
    <source>
        <dbReference type="ARBA" id="ARBA00004141"/>
    </source>
</evidence>
<dbReference type="PANTHER" id="PTHR43079">
    <property type="entry name" value="PROBABLE CADMIUM/ZINC-TRANSPORTING ATPASE HMA1"/>
    <property type="match status" value="1"/>
</dbReference>
<comment type="similarity">
    <text evidence="2">Belongs to the cation transport ATPase (P-type) (TC 3.A.3) family. Type IB subfamily.</text>
</comment>
<reference evidence="12" key="1">
    <citation type="journal article" date="2019" name="Int. J. Syst. Evol. Microbiol.">
        <title>The Global Catalogue of Microorganisms (GCM) 10K type strain sequencing project: providing services to taxonomists for standard genome sequencing and annotation.</title>
        <authorList>
            <consortium name="The Broad Institute Genomics Platform"/>
            <consortium name="The Broad Institute Genome Sequencing Center for Infectious Disease"/>
            <person name="Wu L."/>
            <person name="Ma J."/>
        </authorList>
    </citation>
    <scope>NUCLEOTIDE SEQUENCE [LARGE SCALE GENOMIC DNA]</scope>
    <source>
        <strain evidence="12">JCM 4416</strain>
    </source>
</reference>
<protein>
    <recommendedName>
        <fullName evidence="10">P-type ATPase A domain-containing protein</fullName>
    </recommendedName>
</protein>
<gene>
    <name evidence="11" type="ORF">GCM10010285_60650</name>
</gene>
<comment type="subcellular location">
    <subcellularLocation>
        <location evidence="1">Membrane</location>
        <topology evidence="1">Multi-pass membrane protein</topology>
    </subcellularLocation>
</comment>
<accession>A0ABQ2TLJ4</accession>
<evidence type="ECO:0000256" key="7">
    <source>
        <dbReference type="ARBA" id="ARBA00022967"/>
    </source>
</evidence>
<keyword evidence="9" id="KW-0472">Membrane</keyword>
<keyword evidence="9" id="KW-0812">Transmembrane</keyword>
<sequence>MAAAYESAPNVTAQARGSSPDRPKLTARAAPLPLNLLGAPAWLWGPLFAATYVTGGWEPGWEELKALKDKTLDVFLLTVVAALGAAAIGQVLDGALLIVIFATSGALEAVATARTADSVRGLLDLAPTTATRLMPGGEETVAAEDLKAGDVILVRPGERVGADGQVLDGATAITLAELHAAREHGQSRAALQASADGEPVHRRLGFTACGTFTEHALHPRDVT</sequence>
<evidence type="ECO:0000256" key="5">
    <source>
        <dbReference type="ARBA" id="ARBA00022840"/>
    </source>
</evidence>
<feature type="transmembrane region" description="Helical" evidence="9">
    <location>
        <begin position="74"/>
        <end position="102"/>
    </location>
</feature>
<keyword evidence="4" id="KW-0547">Nucleotide-binding</keyword>
<keyword evidence="5" id="KW-0067">ATP-binding</keyword>
<evidence type="ECO:0000259" key="10">
    <source>
        <dbReference type="Pfam" id="PF00122"/>
    </source>
</evidence>
<keyword evidence="7" id="KW-1278">Translocase</keyword>
<dbReference type="InterPro" id="IPR059000">
    <property type="entry name" value="ATPase_P-type_domA"/>
</dbReference>
<organism evidence="11 12">
    <name type="scientific">Streptomyces pseudogriseolus</name>
    <name type="common">Streptomyces gancidicus</name>
    <name type="synonym">Streptomyces rubiginosus</name>
    <dbReference type="NCBI Taxonomy" id="36817"/>
    <lineage>
        <taxon>Bacteria</taxon>
        <taxon>Bacillati</taxon>
        <taxon>Actinomycetota</taxon>
        <taxon>Actinomycetes</taxon>
        <taxon>Kitasatosporales</taxon>
        <taxon>Streptomycetaceae</taxon>
        <taxon>Streptomyces</taxon>
        <taxon>Streptomyces pseudogriseolus group</taxon>
    </lineage>
</organism>
<evidence type="ECO:0000256" key="2">
    <source>
        <dbReference type="ARBA" id="ARBA00006024"/>
    </source>
</evidence>
<dbReference type="Pfam" id="PF00122">
    <property type="entry name" value="E1-E2_ATPase"/>
    <property type="match status" value="1"/>
</dbReference>